<evidence type="ECO:0000256" key="1">
    <source>
        <dbReference type="SAM" id="MobiDB-lite"/>
    </source>
</evidence>
<reference evidence="2" key="2">
    <citation type="journal article" date="2014" name="BMC Genomics">
        <title>A genomic perspective to assessing quality of mass-reared SIT flies used in Mediterranean fruit fly (Ceratitis capitata) eradication in California.</title>
        <authorList>
            <person name="Calla B."/>
            <person name="Hall B."/>
            <person name="Hou S."/>
            <person name="Geib S.M."/>
        </authorList>
    </citation>
    <scope>NUCLEOTIDE SEQUENCE</scope>
</reference>
<protein>
    <submittedName>
        <fullName evidence="2">Uncharacterized protein</fullName>
    </submittedName>
</protein>
<feature type="non-terminal residue" evidence="2">
    <location>
        <position position="1"/>
    </location>
</feature>
<dbReference type="AlphaFoldDB" id="W8BV46"/>
<name>W8BV46_CERCA</name>
<reference evidence="2" key="1">
    <citation type="submission" date="2013-07" db="EMBL/GenBank/DDBJ databases">
        <authorList>
            <person name="Geib S."/>
        </authorList>
    </citation>
    <scope>NUCLEOTIDE SEQUENCE</scope>
</reference>
<dbReference type="EMBL" id="GAMC01001335">
    <property type="protein sequence ID" value="JAC05221.1"/>
    <property type="molecule type" value="mRNA"/>
</dbReference>
<evidence type="ECO:0000313" key="2">
    <source>
        <dbReference type="EMBL" id="JAC05221.1"/>
    </source>
</evidence>
<proteinExistence type="evidence at transcript level"/>
<feature type="region of interest" description="Disordered" evidence="1">
    <location>
        <begin position="78"/>
        <end position="107"/>
    </location>
</feature>
<sequence length="127" mass="14197">RRPSTSGWRSSNRRYSLLRCILCNLKENHTQVQQHEQQQQANYQEQIQDVRLHSPAPSQPQAIVVAVVVGASIDHQIQQQEPQLTDTKSKQQRRTLAVAGDAGSSSRCAHNQGVIGVYIDGCREALL</sequence>
<accession>W8BV46</accession>
<organism evidence="2">
    <name type="scientific">Ceratitis capitata</name>
    <name type="common">Mediterranean fruit fly</name>
    <name type="synonym">Tephritis capitata</name>
    <dbReference type="NCBI Taxonomy" id="7213"/>
    <lineage>
        <taxon>Eukaryota</taxon>
        <taxon>Metazoa</taxon>
        <taxon>Ecdysozoa</taxon>
        <taxon>Arthropoda</taxon>
        <taxon>Hexapoda</taxon>
        <taxon>Insecta</taxon>
        <taxon>Pterygota</taxon>
        <taxon>Neoptera</taxon>
        <taxon>Endopterygota</taxon>
        <taxon>Diptera</taxon>
        <taxon>Brachycera</taxon>
        <taxon>Muscomorpha</taxon>
        <taxon>Tephritoidea</taxon>
        <taxon>Tephritidae</taxon>
        <taxon>Ceratitis</taxon>
        <taxon>Ceratitis</taxon>
    </lineage>
</organism>